<keyword evidence="3" id="KW-1185">Reference proteome</keyword>
<feature type="region of interest" description="Disordered" evidence="1">
    <location>
        <begin position="1"/>
        <end position="37"/>
    </location>
</feature>
<dbReference type="Proteomes" id="UP000031982">
    <property type="component" value="Unassembled WGS sequence"/>
</dbReference>
<evidence type="ECO:0000313" key="3">
    <source>
        <dbReference type="Proteomes" id="UP000031982"/>
    </source>
</evidence>
<name>A0ABR5AWJ2_BACBA</name>
<evidence type="ECO:0000313" key="2">
    <source>
        <dbReference type="EMBL" id="KIL79122.1"/>
    </source>
</evidence>
<comment type="caution">
    <text evidence="2">The sequence shown here is derived from an EMBL/GenBank/DDBJ whole genome shotgun (WGS) entry which is preliminary data.</text>
</comment>
<gene>
    <name evidence="2" type="ORF">SD77_3542</name>
</gene>
<reference evidence="2 3" key="1">
    <citation type="submission" date="2015-01" db="EMBL/GenBank/DDBJ databases">
        <title>Genome Assembly of Bacillus badius MTCC 1458.</title>
        <authorList>
            <person name="Verma A."/>
            <person name="Khatri I."/>
            <person name="Mual P."/>
            <person name="Subramanian S."/>
            <person name="Krishnamurthi S."/>
        </authorList>
    </citation>
    <scope>NUCLEOTIDE SEQUENCE [LARGE SCALE GENOMIC DNA]</scope>
    <source>
        <strain evidence="2 3">MTCC 1458</strain>
    </source>
</reference>
<evidence type="ECO:0008006" key="4">
    <source>
        <dbReference type="Google" id="ProtNLM"/>
    </source>
</evidence>
<protein>
    <recommendedName>
        <fullName evidence="4">Ribose 5-phosphate isomerase B</fullName>
    </recommendedName>
</protein>
<proteinExistence type="predicted"/>
<sequence length="37" mass="4348">MERKAREDSCGISVTGRPRRRFDTEEARRPLRGKRCA</sequence>
<dbReference type="EMBL" id="JXLP01000004">
    <property type="protein sequence ID" value="KIL79122.1"/>
    <property type="molecule type" value="Genomic_DNA"/>
</dbReference>
<accession>A0ABR5AWJ2</accession>
<evidence type="ECO:0000256" key="1">
    <source>
        <dbReference type="SAM" id="MobiDB-lite"/>
    </source>
</evidence>
<organism evidence="2 3">
    <name type="scientific">Bacillus badius</name>
    <dbReference type="NCBI Taxonomy" id="1455"/>
    <lineage>
        <taxon>Bacteria</taxon>
        <taxon>Bacillati</taxon>
        <taxon>Bacillota</taxon>
        <taxon>Bacilli</taxon>
        <taxon>Bacillales</taxon>
        <taxon>Bacillaceae</taxon>
        <taxon>Pseudobacillus</taxon>
    </lineage>
</organism>